<protein>
    <submittedName>
        <fullName evidence="2">Uncharacterized protein</fullName>
    </submittedName>
</protein>
<reference evidence="3" key="1">
    <citation type="journal article" date="2017" name="Genome Biol.">
        <title>Comparative genomics reveals high biological diversity and specific adaptations in the industrially and medically important fungal genus Aspergillus.</title>
        <authorList>
            <person name="de Vries R.P."/>
            <person name="Riley R."/>
            <person name="Wiebenga A."/>
            <person name="Aguilar-Osorio G."/>
            <person name="Amillis S."/>
            <person name="Uchima C.A."/>
            <person name="Anderluh G."/>
            <person name="Asadollahi M."/>
            <person name="Askin M."/>
            <person name="Barry K."/>
            <person name="Battaglia E."/>
            <person name="Bayram O."/>
            <person name="Benocci T."/>
            <person name="Braus-Stromeyer S.A."/>
            <person name="Caldana C."/>
            <person name="Canovas D."/>
            <person name="Cerqueira G.C."/>
            <person name="Chen F."/>
            <person name="Chen W."/>
            <person name="Choi C."/>
            <person name="Clum A."/>
            <person name="Dos Santos R.A."/>
            <person name="Damasio A.R."/>
            <person name="Diallinas G."/>
            <person name="Emri T."/>
            <person name="Fekete E."/>
            <person name="Flipphi M."/>
            <person name="Freyberg S."/>
            <person name="Gallo A."/>
            <person name="Gournas C."/>
            <person name="Habgood R."/>
            <person name="Hainaut M."/>
            <person name="Harispe M.L."/>
            <person name="Henrissat B."/>
            <person name="Hilden K.S."/>
            <person name="Hope R."/>
            <person name="Hossain A."/>
            <person name="Karabika E."/>
            <person name="Karaffa L."/>
            <person name="Karanyi Z."/>
            <person name="Krasevec N."/>
            <person name="Kuo A."/>
            <person name="Kusch H."/>
            <person name="LaButti K."/>
            <person name="Lagendijk E.L."/>
            <person name="Lapidus A."/>
            <person name="Levasseur A."/>
            <person name="Lindquist E."/>
            <person name="Lipzen A."/>
            <person name="Logrieco A.F."/>
            <person name="MacCabe A."/>
            <person name="Maekelae M.R."/>
            <person name="Malavazi I."/>
            <person name="Melin P."/>
            <person name="Meyer V."/>
            <person name="Mielnichuk N."/>
            <person name="Miskei M."/>
            <person name="Molnar A.P."/>
            <person name="Mule G."/>
            <person name="Ngan C.Y."/>
            <person name="Orejas M."/>
            <person name="Orosz E."/>
            <person name="Ouedraogo J.P."/>
            <person name="Overkamp K.M."/>
            <person name="Park H.-S."/>
            <person name="Perrone G."/>
            <person name="Piumi F."/>
            <person name="Punt P.J."/>
            <person name="Ram A.F."/>
            <person name="Ramon A."/>
            <person name="Rauscher S."/>
            <person name="Record E."/>
            <person name="Riano-Pachon D.M."/>
            <person name="Robert V."/>
            <person name="Roehrig J."/>
            <person name="Ruller R."/>
            <person name="Salamov A."/>
            <person name="Salih N.S."/>
            <person name="Samson R.A."/>
            <person name="Sandor E."/>
            <person name="Sanguinetti M."/>
            <person name="Schuetze T."/>
            <person name="Sepcic K."/>
            <person name="Shelest E."/>
            <person name="Sherlock G."/>
            <person name="Sophianopoulou V."/>
            <person name="Squina F.M."/>
            <person name="Sun H."/>
            <person name="Susca A."/>
            <person name="Todd R.B."/>
            <person name="Tsang A."/>
            <person name="Unkles S.E."/>
            <person name="van de Wiele N."/>
            <person name="van Rossen-Uffink D."/>
            <person name="Oliveira J.V."/>
            <person name="Vesth T.C."/>
            <person name="Visser J."/>
            <person name="Yu J.-H."/>
            <person name="Zhou M."/>
            <person name="Andersen M.R."/>
            <person name="Archer D.B."/>
            <person name="Baker S.E."/>
            <person name="Benoit I."/>
            <person name="Brakhage A.A."/>
            <person name="Braus G.H."/>
            <person name="Fischer R."/>
            <person name="Frisvad J.C."/>
            <person name="Goldman G.H."/>
            <person name="Houbraken J."/>
            <person name="Oakley B."/>
            <person name="Pocsi I."/>
            <person name="Scazzocchio C."/>
            <person name="Seiboth B."/>
            <person name="vanKuyk P.A."/>
            <person name="Wortman J."/>
            <person name="Dyer P.S."/>
            <person name="Grigoriev I.V."/>
        </authorList>
    </citation>
    <scope>NUCLEOTIDE SEQUENCE [LARGE SCALE GENOMIC DNA]</scope>
    <source>
        <strain evidence="3">DTO 134E9</strain>
    </source>
</reference>
<dbReference type="EMBL" id="KV878212">
    <property type="protein sequence ID" value="OJJ34874.1"/>
    <property type="molecule type" value="Genomic_DNA"/>
</dbReference>
<organism evidence="2 3">
    <name type="scientific">Aspergillus wentii DTO 134E9</name>
    <dbReference type="NCBI Taxonomy" id="1073089"/>
    <lineage>
        <taxon>Eukaryota</taxon>
        <taxon>Fungi</taxon>
        <taxon>Dikarya</taxon>
        <taxon>Ascomycota</taxon>
        <taxon>Pezizomycotina</taxon>
        <taxon>Eurotiomycetes</taxon>
        <taxon>Eurotiomycetidae</taxon>
        <taxon>Eurotiales</taxon>
        <taxon>Aspergillaceae</taxon>
        <taxon>Aspergillus</taxon>
        <taxon>Aspergillus subgen. Cremei</taxon>
    </lineage>
</organism>
<name>A0A1L9RIY6_ASPWE</name>
<evidence type="ECO:0000313" key="2">
    <source>
        <dbReference type="EMBL" id="OJJ34874.1"/>
    </source>
</evidence>
<dbReference type="Proteomes" id="UP000184383">
    <property type="component" value="Unassembled WGS sequence"/>
</dbReference>
<sequence length="83" mass="9135">MKKKKRTKKTKTAEIVSLLGRLGSLEMRVILVIFAVSGGLPDLIGQIEMDDEGSKKGGILGRKPTSLYFDNSDGQLKRSAREK</sequence>
<feature type="region of interest" description="Disordered" evidence="1">
    <location>
        <begin position="51"/>
        <end position="83"/>
    </location>
</feature>
<keyword evidence="3" id="KW-1185">Reference proteome</keyword>
<accession>A0A1L9RIY6</accession>
<dbReference type="RefSeq" id="XP_040688550.1">
    <property type="nucleotide sequence ID" value="XM_040835224.1"/>
</dbReference>
<dbReference type="GeneID" id="63751072"/>
<evidence type="ECO:0000256" key="1">
    <source>
        <dbReference type="SAM" id="MobiDB-lite"/>
    </source>
</evidence>
<proteinExistence type="predicted"/>
<dbReference type="AlphaFoldDB" id="A0A1L9RIY6"/>
<evidence type="ECO:0000313" key="3">
    <source>
        <dbReference type="Proteomes" id="UP000184383"/>
    </source>
</evidence>
<dbReference type="VEuPathDB" id="FungiDB:ASPWEDRAFT_39980"/>
<gene>
    <name evidence="2" type="ORF">ASPWEDRAFT_39980</name>
</gene>